<gene>
    <name evidence="5" type="ORF">DKG77_01340</name>
</gene>
<dbReference type="Pfam" id="PF13715">
    <property type="entry name" value="CarbopepD_reg_2"/>
    <property type="match status" value="1"/>
</dbReference>
<dbReference type="EMBL" id="QGEG01000001">
    <property type="protein sequence ID" value="PWL39509.1"/>
    <property type="molecule type" value="Genomic_DNA"/>
</dbReference>
<dbReference type="InterPro" id="IPR037066">
    <property type="entry name" value="Plug_dom_sf"/>
</dbReference>
<protein>
    <submittedName>
        <fullName evidence="5">TonB-dependent receptor</fullName>
    </submittedName>
</protein>
<dbReference type="SUPFAM" id="SSF49464">
    <property type="entry name" value="Carboxypeptidase regulatory domain-like"/>
    <property type="match status" value="1"/>
</dbReference>
<keyword evidence="5" id="KW-0675">Receptor</keyword>
<organism evidence="5 6">
    <name type="scientific">Flagellimonas aquimarina</name>
    <dbReference type="NCBI Taxonomy" id="2201895"/>
    <lineage>
        <taxon>Bacteria</taxon>
        <taxon>Pseudomonadati</taxon>
        <taxon>Bacteroidota</taxon>
        <taxon>Flavobacteriia</taxon>
        <taxon>Flavobacteriales</taxon>
        <taxon>Flavobacteriaceae</taxon>
        <taxon>Flagellimonas</taxon>
    </lineage>
</organism>
<evidence type="ECO:0000259" key="4">
    <source>
        <dbReference type="Pfam" id="PF00593"/>
    </source>
</evidence>
<reference evidence="5 6" key="1">
    <citation type="submission" date="2018-05" db="EMBL/GenBank/DDBJ databases">
        <title>Complete genome sequence of Flagellimonas aquimarina ECD12 isolated from seaweed Ecklonia cava.</title>
        <authorList>
            <person name="Choi S."/>
            <person name="Seong C."/>
        </authorList>
    </citation>
    <scope>NUCLEOTIDE SEQUENCE [LARGE SCALE GENOMIC DNA]</scope>
    <source>
        <strain evidence="5 6">ECD12</strain>
    </source>
</reference>
<sequence>MMKKSKINSPLFLGLFLTSIFLGHGQNLIQTVKGKVTDIVTGSPLMGATIVLINSEPPLGVITDTQGFFIMENVPVGRQSFSCSYLGYEDALASEVLIGSAKEINLTIRLTESLNRLGEVVVQARKDQIRPNNKLATVSARSFGVEEAKRFPASISDPGRMALSFAGVTNTDDTTNEIVIRGNAPNQLLWKIEGVEVPEPNHFSEEGYSPGAVSLLSTNMLGNSDFFTGAFPAEYGNATSGVFDIKLRNGNAENTEYAFQFGVLGTDLAIEGPLSKNYKGSYLVNYRYSTLTVLNEIIEVSEGSVPTFQDIAFKLNLPIGEKTNLSLWGIGGISEDNQDNADQVNPIIAEDEQFDSKTYMGGLNIKHFFNTNTSIDGALSLSGNRSDYVFSLDNTTNDDFFQERDVLRNNAFRLSANLNQKFNAKTTLKTGFIYSRLSYDVLTDETQNTNTATLVDAEGNGTFLQFFSQAKYRFNEKFSTTFGLHASSFSVNDDFVIEPRGGFEYKISPKHVLSAGIGLHSRRMPLNQYFIEIPDGNGNIRTPNTQLDLMRATHYVLGYDWRIIKNGHLKIEAYYQDLNKVAVANSPNFTDSFLNGVFISGELTDSGKARNYGLEFTLEKFFSNQYYFLVTSSLFDSQYRAADGNWYDSRYNANYTFNIVGGKEFKVGKNDNNIFGVNAKVLWNGGKRGTPIDLDFFDQTGNVRLIQNQRNTLQFDDYWRIDASFSYRINRPKVAHIISLDIQNITNRLNVDEEFFNTQTRMIETEYQLELLPLLNYRIEF</sequence>
<evidence type="ECO:0000256" key="1">
    <source>
        <dbReference type="ARBA" id="ARBA00004442"/>
    </source>
</evidence>
<evidence type="ECO:0000256" key="2">
    <source>
        <dbReference type="ARBA" id="ARBA00023136"/>
    </source>
</evidence>
<comment type="subcellular location">
    <subcellularLocation>
        <location evidence="1">Cell outer membrane</location>
    </subcellularLocation>
</comment>
<keyword evidence="3" id="KW-0998">Cell outer membrane</keyword>
<dbReference type="Gene3D" id="2.60.40.1120">
    <property type="entry name" value="Carboxypeptidase-like, regulatory domain"/>
    <property type="match status" value="1"/>
</dbReference>
<dbReference type="GO" id="GO:0009279">
    <property type="term" value="C:cell outer membrane"/>
    <property type="evidence" value="ECO:0007669"/>
    <property type="project" value="UniProtKB-SubCell"/>
</dbReference>
<dbReference type="OrthoDB" id="9804995at2"/>
<dbReference type="Proteomes" id="UP000245762">
    <property type="component" value="Unassembled WGS sequence"/>
</dbReference>
<dbReference type="Gene3D" id="2.40.170.20">
    <property type="entry name" value="TonB-dependent receptor, beta-barrel domain"/>
    <property type="match status" value="1"/>
</dbReference>
<feature type="domain" description="TonB-dependent receptor-like beta-barrel" evidence="4">
    <location>
        <begin position="339"/>
        <end position="745"/>
    </location>
</feature>
<keyword evidence="6" id="KW-1185">Reference proteome</keyword>
<dbReference type="Gene3D" id="2.170.130.10">
    <property type="entry name" value="TonB-dependent receptor, plug domain"/>
    <property type="match status" value="1"/>
</dbReference>
<dbReference type="InterPro" id="IPR000531">
    <property type="entry name" value="Beta-barrel_TonB"/>
</dbReference>
<evidence type="ECO:0000313" key="5">
    <source>
        <dbReference type="EMBL" id="PWL39509.1"/>
    </source>
</evidence>
<dbReference type="AlphaFoldDB" id="A0A316L3L0"/>
<evidence type="ECO:0000256" key="3">
    <source>
        <dbReference type="ARBA" id="ARBA00023237"/>
    </source>
</evidence>
<dbReference type="RefSeq" id="WP_109659464.1">
    <property type="nucleotide sequence ID" value="NZ_QGEG01000001.1"/>
</dbReference>
<dbReference type="InterPro" id="IPR036942">
    <property type="entry name" value="Beta-barrel_TonB_sf"/>
</dbReference>
<dbReference type="Pfam" id="PF00593">
    <property type="entry name" value="TonB_dep_Rec_b-barrel"/>
    <property type="match status" value="1"/>
</dbReference>
<proteinExistence type="predicted"/>
<keyword evidence="2" id="KW-0472">Membrane</keyword>
<accession>A0A316L3L0</accession>
<comment type="caution">
    <text evidence="5">The sequence shown here is derived from an EMBL/GenBank/DDBJ whole genome shotgun (WGS) entry which is preliminary data.</text>
</comment>
<dbReference type="SUPFAM" id="SSF56935">
    <property type="entry name" value="Porins"/>
    <property type="match status" value="1"/>
</dbReference>
<dbReference type="InterPro" id="IPR008969">
    <property type="entry name" value="CarboxyPept-like_regulatory"/>
</dbReference>
<name>A0A316L3L0_9FLAO</name>
<evidence type="ECO:0000313" key="6">
    <source>
        <dbReference type="Proteomes" id="UP000245762"/>
    </source>
</evidence>